<reference evidence="1" key="1">
    <citation type="journal article" date="2019" name="Environ. Microbiol.">
        <title>Fungal ecological strategies reflected in gene transcription - a case study of two litter decomposers.</title>
        <authorList>
            <person name="Barbi F."/>
            <person name="Kohler A."/>
            <person name="Barry K."/>
            <person name="Baskaran P."/>
            <person name="Daum C."/>
            <person name="Fauchery L."/>
            <person name="Ihrmark K."/>
            <person name="Kuo A."/>
            <person name="LaButti K."/>
            <person name="Lipzen A."/>
            <person name="Morin E."/>
            <person name="Grigoriev I.V."/>
            <person name="Henrissat B."/>
            <person name="Lindahl B."/>
            <person name="Martin F."/>
        </authorList>
    </citation>
    <scope>NUCLEOTIDE SEQUENCE</scope>
    <source>
        <strain evidence="1">JB14</strain>
    </source>
</reference>
<accession>A0A6A4H0B7</accession>
<protein>
    <submittedName>
        <fullName evidence="1">Uncharacterized protein</fullName>
    </submittedName>
</protein>
<dbReference type="AlphaFoldDB" id="A0A6A4H0B7"/>
<organism evidence="1 2">
    <name type="scientific">Gymnopus androsaceus JB14</name>
    <dbReference type="NCBI Taxonomy" id="1447944"/>
    <lineage>
        <taxon>Eukaryota</taxon>
        <taxon>Fungi</taxon>
        <taxon>Dikarya</taxon>
        <taxon>Basidiomycota</taxon>
        <taxon>Agaricomycotina</taxon>
        <taxon>Agaricomycetes</taxon>
        <taxon>Agaricomycetidae</taxon>
        <taxon>Agaricales</taxon>
        <taxon>Marasmiineae</taxon>
        <taxon>Omphalotaceae</taxon>
        <taxon>Gymnopus</taxon>
    </lineage>
</organism>
<name>A0A6A4H0B7_9AGAR</name>
<sequence>MSKSILPEEILHSVVESLAYNHRICRTQSLPFTLEERDQLSFSPSLSLATNFDEFPCHFSSRTSKYNGAEDLKMFQDQYRCMYRIRVLGVTLTNTTNVIKHLLCYLKDLSQLSVSFCIDMSFLAALNRHSVKAVVITSFAQLPETSCSLDLEKFIFADAIVYGEHLNGHLACGMQMRSLIIRHGFTWTIIPECRNSMAFARLRCS</sequence>
<evidence type="ECO:0000313" key="2">
    <source>
        <dbReference type="Proteomes" id="UP000799118"/>
    </source>
</evidence>
<proteinExistence type="predicted"/>
<evidence type="ECO:0000313" key="1">
    <source>
        <dbReference type="EMBL" id="KAE9391163.1"/>
    </source>
</evidence>
<gene>
    <name evidence="1" type="ORF">BT96DRAFT_1001586</name>
</gene>
<keyword evidence="2" id="KW-1185">Reference proteome</keyword>
<dbReference type="Proteomes" id="UP000799118">
    <property type="component" value="Unassembled WGS sequence"/>
</dbReference>
<dbReference type="EMBL" id="ML769634">
    <property type="protein sequence ID" value="KAE9391163.1"/>
    <property type="molecule type" value="Genomic_DNA"/>
</dbReference>